<feature type="region of interest" description="Disordered" evidence="1">
    <location>
        <begin position="77"/>
        <end position="106"/>
    </location>
</feature>
<accession>A0A7X6DQJ7</accession>
<dbReference type="Proteomes" id="UP000534783">
    <property type="component" value="Unassembled WGS sequence"/>
</dbReference>
<evidence type="ECO:0000256" key="1">
    <source>
        <dbReference type="SAM" id="MobiDB-lite"/>
    </source>
</evidence>
<dbReference type="AlphaFoldDB" id="A0A7X6DQJ7"/>
<dbReference type="RefSeq" id="WP_168059263.1">
    <property type="nucleotide sequence ID" value="NZ_VTOW01000002.1"/>
</dbReference>
<reference evidence="2 3" key="1">
    <citation type="journal article" date="2020" name="Nature">
        <title>Bacterial chemolithoautotrophy via manganese oxidation.</title>
        <authorList>
            <person name="Yu H."/>
            <person name="Leadbetter J.R."/>
        </authorList>
    </citation>
    <scope>NUCLEOTIDE SEQUENCE [LARGE SCALE GENOMIC DNA]</scope>
    <source>
        <strain evidence="2 3">Mn-1</strain>
    </source>
</reference>
<sequence length="196" mass="21293">MDQKKLLIGLLVFWGALLSYRALFSEGPQRAPLKYVKGAVQTAAKAGRNSPIKIQTELLSQEPPPLPAEVKNIFAPIPPPKPPAPPRAVAPRPVPPPPAEPMLPPPPVITGPTPEELALARARADLAEIRYLGFLDRGNGKQEGFFSRRQETVIGERGGLLFSRFLIRELSSSVAVLADKDTQAEVTLQLSEGRNQ</sequence>
<evidence type="ECO:0008006" key="4">
    <source>
        <dbReference type="Google" id="ProtNLM"/>
    </source>
</evidence>
<evidence type="ECO:0000313" key="2">
    <source>
        <dbReference type="EMBL" id="NKE71536.1"/>
    </source>
</evidence>
<protein>
    <recommendedName>
        <fullName evidence="4">Type II secretion system protein PulP</fullName>
    </recommendedName>
</protein>
<keyword evidence="3" id="KW-1185">Reference proteome</keyword>
<name>A0A7X6DQJ7_9BACT</name>
<organism evidence="2 3">
    <name type="scientific">Candidatus Manganitrophus noduliformans</name>
    <dbReference type="NCBI Taxonomy" id="2606439"/>
    <lineage>
        <taxon>Bacteria</taxon>
        <taxon>Pseudomonadati</taxon>
        <taxon>Nitrospirota</taxon>
        <taxon>Nitrospiria</taxon>
        <taxon>Candidatus Troglogloeales</taxon>
        <taxon>Candidatus Manganitrophaceae</taxon>
        <taxon>Candidatus Manganitrophus</taxon>
    </lineage>
</organism>
<proteinExistence type="predicted"/>
<comment type="caution">
    <text evidence="2">The sequence shown here is derived from an EMBL/GenBank/DDBJ whole genome shotgun (WGS) entry which is preliminary data.</text>
</comment>
<evidence type="ECO:0000313" key="3">
    <source>
        <dbReference type="Proteomes" id="UP000534783"/>
    </source>
</evidence>
<gene>
    <name evidence="2" type="ORF">MNODULE_12370</name>
</gene>
<dbReference type="EMBL" id="VTOW01000002">
    <property type="protein sequence ID" value="NKE71536.1"/>
    <property type="molecule type" value="Genomic_DNA"/>
</dbReference>